<evidence type="ECO:0000313" key="1">
    <source>
        <dbReference type="EMBL" id="ODS33495.1"/>
    </source>
</evidence>
<reference evidence="1 2" key="1">
    <citation type="submission" date="2016-07" db="EMBL/GenBank/DDBJ databases">
        <title>Draft genome of Scalindua rubra, obtained from a brine-seawater interface in the Red Sea, sheds light on salt adaptation in anammox bacteria.</title>
        <authorList>
            <person name="Speth D.R."/>
            <person name="Lagkouvardos I."/>
            <person name="Wang Y."/>
            <person name="Qian P.-Y."/>
            <person name="Dutilh B.E."/>
            <person name="Jetten M.S."/>
        </authorList>
    </citation>
    <scope>NUCLEOTIDE SEQUENCE [LARGE SCALE GENOMIC DNA]</scope>
    <source>
        <strain evidence="1">BSI-1</strain>
    </source>
</reference>
<organism evidence="1 2">
    <name type="scientific">Candidatus Scalindua rubra</name>
    <dbReference type="NCBI Taxonomy" id="1872076"/>
    <lineage>
        <taxon>Bacteria</taxon>
        <taxon>Pseudomonadati</taxon>
        <taxon>Planctomycetota</taxon>
        <taxon>Candidatus Brocadiia</taxon>
        <taxon>Candidatus Brocadiales</taxon>
        <taxon>Candidatus Scalinduaceae</taxon>
        <taxon>Candidatus Scalindua</taxon>
    </lineage>
</organism>
<comment type="caution">
    <text evidence="1">The sequence shown here is derived from an EMBL/GenBank/DDBJ whole genome shotgun (WGS) entry which is preliminary data.</text>
</comment>
<name>A0A1E3XCX8_9BACT</name>
<dbReference type="EMBL" id="MAYW01000026">
    <property type="protein sequence ID" value="ODS33495.1"/>
    <property type="molecule type" value="Genomic_DNA"/>
</dbReference>
<dbReference type="Proteomes" id="UP000094056">
    <property type="component" value="Unassembled WGS sequence"/>
</dbReference>
<proteinExistence type="predicted"/>
<dbReference type="AlphaFoldDB" id="A0A1E3XCX8"/>
<accession>A0A1E3XCX8</accession>
<dbReference type="Pfam" id="PF14236">
    <property type="entry name" value="DruA"/>
    <property type="match status" value="1"/>
</dbReference>
<sequence>MDLQVKYQGRVATTKDVEFIRKLIEENPHDSRCALSRKICKAWNWVQPNGILRDIVCRGFLLRLESAGYIKLPPRKVTPNNPLVNRKEPPKVYVDQALIHNKLSGIQPLEIHQVRRTEFEKLYNGLIVEYHYLGYCHPVGEHLKYVVFTKGRPIACMGWSSAPRHIGCRDKFIGWSSDIRKKNIHLIAYNTRYLILPWVRVPHLASYLLGYIARVLPGDWQRVYNHPIFYLETFVDTERFNGTCYKAANWIYLGKTTGRGKDDQTGKPNRSIKAIFG</sequence>
<evidence type="ECO:0000313" key="2">
    <source>
        <dbReference type="Proteomes" id="UP000094056"/>
    </source>
</evidence>
<feature type="non-terminal residue" evidence="1">
    <location>
        <position position="277"/>
    </location>
</feature>
<gene>
    <name evidence="1" type="ORF">SCARUB_01319</name>
</gene>
<protein>
    <submittedName>
        <fullName evidence="1">Uncharacterized protein</fullName>
    </submittedName>
</protein>
<dbReference type="InterPro" id="IPR025639">
    <property type="entry name" value="DruA"/>
</dbReference>